<protein>
    <submittedName>
        <fullName evidence="1">Uncharacterized protein</fullName>
    </submittedName>
</protein>
<dbReference type="EMBL" id="ALAO01000257">
    <property type="protein sequence ID" value="EKO38353.1"/>
    <property type="molecule type" value="Genomic_DNA"/>
</dbReference>
<organism evidence="1 2">
    <name type="scientific">Solidesulfovibrio magneticus str. Maddingley MBC34</name>
    <dbReference type="NCBI Taxonomy" id="1206767"/>
    <lineage>
        <taxon>Bacteria</taxon>
        <taxon>Pseudomonadati</taxon>
        <taxon>Thermodesulfobacteriota</taxon>
        <taxon>Desulfovibrionia</taxon>
        <taxon>Desulfovibrionales</taxon>
        <taxon>Desulfovibrionaceae</taxon>
        <taxon>Solidesulfovibrio</taxon>
    </lineage>
</organism>
<dbReference type="AlphaFoldDB" id="K6H771"/>
<dbReference type="Proteomes" id="UP000006272">
    <property type="component" value="Unassembled WGS sequence"/>
</dbReference>
<proteinExistence type="predicted"/>
<evidence type="ECO:0000313" key="2">
    <source>
        <dbReference type="Proteomes" id="UP000006272"/>
    </source>
</evidence>
<sequence>MNIIRNYLQHRLNPMHMYCRLMDFGLARRNARRLCSVYERFIYRGLLFH</sequence>
<comment type="caution">
    <text evidence="1">The sequence shown here is derived from an EMBL/GenBank/DDBJ whole genome shotgun (WGS) entry which is preliminary data.</text>
</comment>
<reference evidence="1 2" key="1">
    <citation type="submission" date="2012-07" db="EMBL/GenBank/DDBJ databases">
        <title>Draft genome sequence of Desulfovibrio magneticus str. Maddingley MBC34 obtained from a metagenomic sequence of a methanogenic enrichment isolated from coal-seam formation water in Victoria, Australia.</title>
        <authorList>
            <person name="Greenfield P."/>
            <person name="Hendry P."/>
            <person name="Li D."/>
            <person name="Rosewarne C.P."/>
            <person name="Tran-Dinh N."/>
            <person name="Elbourne L.D.H."/>
            <person name="Paulsen I.T."/>
            <person name="Midgley D.J."/>
        </authorList>
    </citation>
    <scope>NUCLEOTIDE SEQUENCE [LARGE SCALE GENOMIC DNA]</scope>
    <source>
        <strain evidence="2">Maddingley MBC34</strain>
    </source>
</reference>
<gene>
    <name evidence="1" type="ORF">B193_2959</name>
</gene>
<name>K6H771_9BACT</name>
<dbReference type="PATRIC" id="fig|1206767.3.peg.2909"/>
<evidence type="ECO:0000313" key="1">
    <source>
        <dbReference type="EMBL" id="EKO38353.1"/>
    </source>
</evidence>
<accession>K6H771</accession>